<comment type="caution">
    <text evidence="2">The sequence shown here is derived from an EMBL/GenBank/DDBJ whole genome shotgun (WGS) entry which is preliminary data.</text>
</comment>
<reference evidence="2 3" key="1">
    <citation type="submission" date="2024-05" db="EMBL/GenBank/DDBJ databases">
        <authorList>
            <person name="Wallberg A."/>
        </authorList>
    </citation>
    <scope>NUCLEOTIDE SEQUENCE [LARGE SCALE GENOMIC DNA]</scope>
</reference>
<dbReference type="PANTHER" id="PTHR11161:SF0">
    <property type="entry name" value="O-ACYLTRANSFERASE LIKE PROTEIN"/>
    <property type="match status" value="1"/>
</dbReference>
<keyword evidence="1" id="KW-0812">Transmembrane</keyword>
<sequence length="158" mass="17560">PPIAEDGWAYQGQAYQRQAAPPGSLPYPGHIPSPQWGGGSSYGTCMPDSCSPDDFKISLNEVLTGGNEAFWVHCHTWDETQVWEPKDYAFMIVMGFIGFLVVLAAAVDLTINYLEKHEMRKGPARYLLVFSGYTNMSKIFHINTKESPTSIACLHGMR</sequence>
<evidence type="ECO:0000256" key="1">
    <source>
        <dbReference type="SAM" id="Phobius"/>
    </source>
</evidence>
<keyword evidence="1" id="KW-0472">Membrane</keyword>
<dbReference type="InterPro" id="IPR052728">
    <property type="entry name" value="O2_lipid_transport_reg"/>
</dbReference>
<proteinExistence type="predicted"/>
<evidence type="ECO:0000313" key="3">
    <source>
        <dbReference type="Proteomes" id="UP001497623"/>
    </source>
</evidence>
<organism evidence="2 3">
    <name type="scientific">Meganyctiphanes norvegica</name>
    <name type="common">Northern krill</name>
    <name type="synonym">Thysanopoda norvegica</name>
    <dbReference type="NCBI Taxonomy" id="48144"/>
    <lineage>
        <taxon>Eukaryota</taxon>
        <taxon>Metazoa</taxon>
        <taxon>Ecdysozoa</taxon>
        <taxon>Arthropoda</taxon>
        <taxon>Crustacea</taxon>
        <taxon>Multicrustacea</taxon>
        <taxon>Malacostraca</taxon>
        <taxon>Eumalacostraca</taxon>
        <taxon>Eucarida</taxon>
        <taxon>Euphausiacea</taxon>
        <taxon>Euphausiidae</taxon>
        <taxon>Meganyctiphanes</taxon>
    </lineage>
</organism>
<keyword evidence="1" id="KW-1133">Transmembrane helix</keyword>
<feature type="transmembrane region" description="Helical" evidence="1">
    <location>
        <begin position="88"/>
        <end position="111"/>
    </location>
</feature>
<protein>
    <submittedName>
        <fullName evidence="2">Uncharacterized protein</fullName>
    </submittedName>
</protein>
<gene>
    <name evidence="2" type="ORF">MNOR_LOCUS15386</name>
</gene>
<evidence type="ECO:0000313" key="2">
    <source>
        <dbReference type="EMBL" id="CAL4095327.1"/>
    </source>
</evidence>
<dbReference type="PANTHER" id="PTHR11161">
    <property type="entry name" value="O-ACYLTRANSFERASE"/>
    <property type="match status" value="1"/>
</dbReference>
<dbReference type="Proteomes" id="UP001497623">
    <property type="component" value="Unassembled WGS sequence"/>
</dbReference>
<dbReference type="AlphaFoldDB" id="A0AAV2QSC2"/>
<dbReference type="EMBL" id="CAXKWB010009605">
    <property type="protein sequence ID" value="CAL4095327.1"/>
    <property type="molecule type" value="Genomic_DNA"/>
</dbReference>
<accession>A0AAV2QSC2</accession>
<feature type="non-terminal residue" evidence="2">
    <location>
        <position position="1"/>
    </location>
</feature>
<feature type="non-terminal residue" evidence="2">
    <location>
        <position position="158"/>
    </location>
</feature>
<name>A0AAV2QSC2_MEGNR</name>
<keyword evidence="3" id="KW-1185">Reference proteome</keyword>